<dbReference type="EC" id="1.1.5.-" evidence="3"/>
<evidence type="ECO:0000313" key="3">
    <source>
        <dbReference type="EMBL" id="MFD2259105.1"/>
    </source>
</evidence>
<feature type="signal peptide" evidence="1">
    <location>
        <begin position="1"/>
        <end position="23"/>
    </location>
</feature>
<keyword evidence="1" id="KW-0732">Signal</keyword>
<sequence>MRQLVRRLSLVSLAAMLASPALAVDEVFETEGPSIRVQTVVNGLSHPWGLAFLPDGTMLVTERSGNLRLVTDRLSDPIAGVPEVDARGQGGLLDVALDPAFEQNRLVYLSYAEAGEGGNSTAVARGRLSDDNARLENVEVIFRQQPKVQSQLHFGSRLVFDPEGHLFITLGERSHERFRSQAQELNSHLGKIVRINPDGSVPADNPFVNQEGALPEIWSYGHRNIQAAALNPVTGVLWEIEHGPRGGDELNVIEPGANYGWPIVTLGINYDGTTIGEGLQHKDGMVDAIRTWTPVIAPSGMIFYQGDAFPDWKGNLFVGGLASTALVRLTLSGDSVTGEERLLESLRLRIRDVAEGPDGSIYVITDEDNGEILRITPAQ</sequence>
<dbReference type="Proteomes" id="UP001597373">
    <property type="component" value="Unassembled WGS sequence"/>
</dbReference>
<dbReference type="GO" id="GO:0016491">
    <property type="term" value="F:oxidoreductase activity"/>
    <property type="evidence" value="ECO:0007669"/>
    <property type="project" value="UniProtKB-KW"/>
</dbReference>
<dbReference type="EMBL" id="JBHUIR010000019">
    <property type="protein sequence ID" value="MFD2259105.1"/>
    <property type="molecule type" value="Genomic_DNA"/>
</dbReference>
<dbReference type="PANTHER" id="PTHR19328:SF75">
    <property type="entry name" value="ALDOSE SUGAR DEHYDROGENASE YLII"/>
    <property type="match status" value="1"/>
</dbReference>
<name>A0ABW5DIB4_9HYPH</name>
<gene>
    <name evidence="3" type="ORF">ACFSMZ_04935</name>
</gene>
<organism evidence="3 4">
    <name type="scientific">Chelativorans composti</name>
    <dbReference type="NCBI Taxonomy" id="768533"/>
    <lineage>
        <taxon>Bacteria</taxon>
        <taxon>Pseudomonadati</taxon>
        <taxon>Pseudomonadota</taxon>
        <taxon>Alphaproteobacteria</taxon>
        <taxon>Hyphomicrobiales</taxon>
        <taxon>Phyllobacteriaceae</taxon>
        <taxon>Chelativorans</taxon>
    </lineage>
</organism>
<evidence type="ECO:0000259" key="2">
    <source>
        <dbReference type="Pfam" id="PF07995"/>
    </source>
</evidence>
<dbReference type="RefSeq" id="WP_345098010.1">
    <property type="nucleotide sequence ID" value="NZ_BAABGS010000010.1"/>
</dbReference>
<feature type="chain" id="PRO_5047384074" evidence="1">
    <location>
        <begin position="24"/>
        <end position="379"/>
    </location>
</feature>
<proteinExistence type="predicted"/>
<evidence type="ECO:0000313" key="4">
    <source>
        <dbReference type="Proteomes" id="UP001597373"/>
    </source>
</evidence>
<dbReference type="SUPFAM" id="SSF50952">
    <property type="entry name" value="Soluble quinoprotein glucose dehydrogenase"/>
    <property type="match status" value="1"/>
</dbReference>
<dbReference type="InterPro" id="IPR012938">
    <property type="entry name" value="Glc/Sorbosone_DH"/>
</dbReference>
<keyword evidence="4" id="KW-1185">Reference proteome</keyword>
<dbReference type="PANTHER" id="PTHR19328">
    <property type="entry name" value="HEDGEHOG-INTERACTING PROTEIN"/>
    <property type="match status" value="1"/>
</dbReference>
<evidence type="ECO:0000256" key="1">
    <source>
        <dbReference type="SAM" id="SignalP"/>
    </source>
</evidence>
<dbReference type="InterPro" id="IPR011041">
    <property type="entry name" value="Quinoprot_gluc/sorb_DH_b-prop"/>
</dbReference>
<reference evidence="4" key="1">
    <citation type="journal article" date="2019" name="Int. J. Syst. Evol. Microbiol.">
        <title>The Global Catalogue of Microorganisms (GCM) 10K type strain sequencing project: providing services to taxonomists for standard genome sequencing and annotation.</title>
        <authorList>
            <consortium name="The Broad Institute Genomics Platform"/>
            <consortium name="The Broad Institute Genome Sequencing Center for Infectious Disease"/>
            <person name="Wu L."/>
            <person name="Ma J."/>
        </authorList>
    </citation>
    <scope>NUCLEOTIDE SEQUENCE [LARGE SCALE GENOMIC DNA]</scope>
    <source>
        <strain evidence="4">KCTC 23707</strain>
    </source>
</reference>
<protein>
    <submittedName>
        <fullName evidence="3">PQQ-dependent sugar dehydrogenase</fullName>
        <ecNumber evidence="3">1.1.5.-</ecNumber>
    </submittedName>
</protein>
<dbReference type="Pfam" id="PF07995">
    <property type="entry name" value="GSDH"/>
    <property type="match status" value="1"/>
</dbReference>
<feature type="domain" description="Glucose/Sorbosone dehydrogenase" evidence="2">
    <location>
        <begin position="44"/>
        <end position="374"/>
    </location>
</feature>
<accession>A0ABW5DIB4</accession>
<keyword evidence="3" id="KW-0560">Oxidoreductase</keyword>
<comment type="caution">
    <text evidence="3">The sequence shown here is derived from an EMBL/GenBank/DDBJ whole genome shotgun (WGS) entry which is preliminary data.</text>
</comment>
<dbReference type="InterPro" id="IPR011042">
    <property type="entry name" value="6-blade_b-propeller_TolB-like"/>
</dbReference>
<dbReference type="Gene3D" id="2.120.10.30">
    <property type="entry name" value="TolB, C-terminal domain"/>
    <property type="match status" value="1"/>
</dbReference>